<comment type="catalytic activity">
    <reaction evidence="1">
        <text>S-ubiquitinyl-[E2 ubiquitin-conjugating enzyme]-L-cysteine + [acceptor protein]-L-lysine = [E2 ubiquitin-conjugating enzyme]-L-cysteine + N(6)-ubiquitinyl-[acceptor protein]-L-lysine.</text>
        <dbReference type="EC" id="2.3.2.27"/>
    </reaction>
</comment>
<comment type="caution">
    <text evidence="11">The sequence shown here is derived from an EMBL/GenBank/DDBJ whole genome shotgun (WGS) entry which is preliminary data.</text>
</comment>
<dbReference type="Gene3D" id="3.30.40.10">
    <property type="entry name" value="Zinc/RING finger domain, C3HC4 (zinc finger)"/>
    <property type="match status" value="1"/>
</dbReference>
<sequence length="310" mass="34773">MDMPTERHFYFWGAEQFSGVPKPGKRLWIRKRTAPIHFRLLKLIHSCRPWFDPSGVDMVPIRLKLYMLMRTVPDAEFLSAINFDEAALASLSEEASPSEGVWASEVQCVSETRFMTPVSDVQLLSKKHVYAKIMAGYLSSMSVPEYVQAAMIETIFKAIFRAVPGLPINVAIVHLAVLLDKVVPAIKPSLEGLEKVGLDSLEDAIIRQTPCAICREALDHFDAAAEGIDNDERMVTRLPCLHLYHGDCIVQWLEMCQVPMCPLCRYSMPIVEVTSSSSKPPGQRRWPMLLMISAGGLITATLLCRLLKRT</sequence>
<dbReference type="InterPro" id="IPR024766">
    <property type="entry name" value="Znf_RING_H2"/>
</dbReference>
<feature type="transmembrane region" description="Helical" evidence="9">
    <location>
        <begin position="286"/>
        <end position="307"/>
    </location>
</feature>
<dbReference type="InterPro" id="IPR001841">
    <property type="entry name" value="Znf_RING"/>
</dbReference>
<keyword evidence="9" id="KW-0472">Membrane</keyword>
<evidence type="ECO:0000256" key="2">
    <source>
        <dbReference type="ARBA" id="ARBA00004906"/>
    </source>
</evidence>
<dbReference type="GO" id="GO:0008270">
    <property type="term" value="F:zinc ion binding"/>
    <property type="evidence" value="ECO:0007669"/>
    <property type="project" value="UniProtKB-KW"/>
</dbReference>
<keyword evidence="12" id="KW-1185">Reference proteome</keyword>
<keyword evidence="4" id="KW-0479">Metal-binding</keyword>
<dbReference type="Proteomes" id="UP001457282">
    <property type="component" value="Unassembled WGS sequence"/>
</dbReference>
<evidence type="ECO:0000259" key="10">
    <source>
        <dbReference type="PROSITE" id="PS50089"/>
    </source>
</evidence>
<comment type="pathway">
    <text evidence="2">Protein modification; protein ubiquitination.</text>
</comment>
<keyword evidence="9" id="KW-0812">Transmembrane</keyword>
<keyword evidence="6" id="KW-0833">Ubl conjugation pathway</keyword>
<dbReference type="PANTHER" id="PTHR15710">
    <property type="entry name" value="E3 UBIQUITIN-PROTEIN LIGASE PRAJA"/>
    <property type="match status" value="1"/>
</dbReference>
<dbReference type="PROSITE" id="PS50089">
    <property type="entry name" value="ZF_RING_2"/>
    <property type="match status" value="1"/>
</dbReference>
<dbReference type="InterPro" id="IPR013083">
    <property type="entry name" value="Znf_RING/FYVE/PHD"/>
</dbReference>
<proteinExistence type="predicted"/>
<organism evidence="11 12">
    <name type="scientific">Rubus argutus</name>
    <name type="common">Southern blackberry</name>
    <dbReference type="NCBI Taxonomy" id="59490"/>
    <lineage>
        <taxon>Eukaryota</taxon>
        <taxon>Viridiplantae</taxon>
        <taxon>Streptophyta</taxon>
        <taxon>Embryophyta</taxon>
        <taxon>Tracheophyta</taxon>
        <taxon>Spermatophyta</taxon>
        <taxon>Magnoliopsida</taxon>
        <taxon>eudicotyledons</taxon>
        <taxon>Gunneridae</taxon>
        <taxon>Pentapetalae</taxon>
        <taxon>rosids</taxon>
        <taxon>fabids</taxon>
        <taxon>Rosales</taxon>
        <taxon>Rosaceae</taxon>
        <taxon>Rosoideae</taxon>
        <taxon>Rosoideae incertae sedis</taxon>
        <taxon>Rubus</taxon>
    </lineage>
</organism>
<evidence type="ECO:0000256" key="8">
    <source>
        <dbReference type="PROSITE-ProRule" id="PRU00175"/>
    </source>
</evidence>
<protein>
    <recommendedName>
        <fullName evidence="3">RING-type E3 ubiquitin transferase</fullName>
        <ecNumber evidence="3">2.3.2.27</ecNumber>
    </recommendedName>
</protein>
<dbReference type="EMBL" id="JBEDUW010000003">
    <property type="protein sequence ID" value="KAK9941396.1"/>
    <property type="molecule type" value="Genomic_DNA"/>
</dbReference>
<evidence type="ECO:0000313" key="11">
    <source>
        <dbReference type="EMBL" id="KAK9941396.1"/>
    </source>
</evidence>
<evidence type="ECO:0000313" key="12">
    <source>
        <dbReference type="Proteomes" id="UP001457282"/>
    </source>
</evidence>
<name>A0AAW1XYR0_RUBAR</name>
<evidence type="ECO:0000256" key="9">
    <source>
        <dbReference type="SAM" id="Phobius"/>
    </source>
</evidence>
<keyword evidence="5 8" id="KW-0863">Zinc-finger</keyword>
<keyword evidence="9" id="KW-1133">Transmembrane helix</keyword>
<dbReference type="GO" id="GO:0005737">
    <property type="term" value="C:cytoplasm"/>
    <property type="evidence" value="ECO:0007669"/>
    <property type="project" value="TreeGrafter"/>
</dbReference>
<evidence type="ECO:0000256" key="3">
    <source>
        <dbReference type="ARBA" id="ARBA00012483"/>
    </source>
</evidence>
<evidence type="ECO:0000256" key="5">
    <source>
        <dbReference type="ARBA" id="ARBA00022771"/>
    </source>
</evidence>
<dbReference type="SUPFAM" id="SSF57850">
    <property type="entry name" value="RING/U-box"/>
    <property type="match status" value="1"/>
</dbReference>
<dbReference type="SMART" id="SM00184">
    <property type="entry name" value="RING"/>
    <property type="match status" value="1"/>
</dbReference>
<dbReference type="EC" id="2.3.2.27" evidence="3"/>
<evidence type="ECO:0000256" key="4">
    <source>
        <dbReference type="ARBA" id="ARBA00022723"/>
    </source>
</evidence>
<feature type="domain" description="RING-type" evidence="10">
    <location>
        <begin position="211"/>
        <end position="265"/>
    </location>
</feature>
<keyword evidence="7" id="KW-0862">Zinc</keyword>
<dbReference type="PANTHER" id="PTHR15710:SF229">
    <property type="entry name" value="E3 UBIQUITIN-PROTEIN LIGASE RNF181-LIKE"/>
    <property type="match status" value="1"/>
</dbReference>
<dbReference type="GO" id="GO:0016567">
    <property type="term" value="P:protein ubiquitination"/>
    <property type="evidence" value="ECO:0007669"/>
    <property type="project" value="TreeGrafter"/>
</dbReference>
<reference evidence="11 12" key="1">
    <citation type="journal article" date="2023" name="G3 (Bethesda)">
        <title>A chromosome-length genome assembly and annotation of blackberry (Rubus argutus, cv. 'Hillquist').</title>
        <authorList>
            <person name="Bruna T."/>
            <person name="Aryal R."/>
            <person name="Dudchenko O."/>
            <person name="Sargent D.J."/>
            <person name="Mead D."/>
            <person name="Buti M."/>
            <person name="Cavallini A."/>
            <person name="Hytonen T."/>
            <person name="Andres J."/>
            <person name="Pham M."/>
            <person name="Weisz D."/>
            <person name="Mascagni F."/>
            <person name="Usai G."/>
            <person name="Natali L."/>
            <person name="Bassil N."/>
            <person name="Fernandez G.E."/>
            <person name="Lomsadze A."/>
            <person name="Armour M."/>
            <person name="Olukolu B."/>
            <person name="Poorten T."/>
            <person name="Britton C."/>
            <person name="Davik J."/>
            <person name="Ashrafi H."/>
            <person name="Aiden E.L."/>
            <person name="Borodovsky M."/>
            <person name="Worthington M."/>
        </authorList>
    </citation>
    <scope>NUCLEOTIDE SEQUENCE [LARGE SCALE GENOMIC DNA]</scope>
    <source>
        <strain evidence="11">PI 553951</strain>
    </source>
</reference>
<gene>
    <name evidence="11" type="ORF">M0R45_017999</name>
</gene>
<dbReference type="GO" id="GO:0061630">
    <property type="term" value="F:ubiquitin protein ligase activity"/>
    <property type="evidence" value="ECO:0007669"/>
    <property type="project" value="UniProtKB-EC"/>
</dbReference>
<evidence type="ECO:0000256" key="6">
    <source>
        <dbReference type="ARBA" id="ARBA00022786"/>
    </source>
</evidence>
<evidence type="ECO:0000256" key="1">
    <source>
        <dbReference type="ARBA" id="ARBA00000900"/>
    </source>
</evidence>
<accession>A0AAW1XYR0</accession>
<dbReference type="AlphaFoldDB" id="A0AAW1XYR0"/>
<dbReference type="Pfam" id="PF12678">
    <property type="entry name" value="zf-rbx1"/>
    <property type="match status" value="1"/>
</dbReference>
<evidence type="ECO:0000256" key="7">
    <source>
        <dbReference type="ARBA" id="ARBA00022833"/>
    </source>
</evidence>